<dbReference type="GO" id="GO:0006508">
    <property type="term" value="P:proteolysis"/>
    <property type="evidence" value="ECO:0007669"/>
    <property type="project" value="InterPro"/>
</dbReference>
<sequence>RVNRIFRYMVKVQKRFGKCSGCLISATHVLTSAVCVSNWDARSVHIVADRDPNYIYMVAVTKIIIHPHYKKADTPLLTYHTKDNNIAVIKMKTPISFGSHDYILSVTTAIETPYGLNTSFGACIFVRGGRIHQPTTYARNEEQPSYRLRILEPSECERAGVQVRSTEFCAKTIDPANLLTLEDEGSPLVCDGHIVGIYTNPVQPRFLPRYSINGPPIFVKVISHHAFIVEAMQSE</sequence>
<dbReference type="InterPro" id="IPR009003">
    <property type="entry name" value="Peptidase_S1_PA"/>
</dbReference>
<dbReference type="SMART" id="SM00020">
    <property type="entry name" value="Tryp_SPc"/>
    <property type="match status" value="1"/>
</dbReference>
<dbReference type="Gene3D" id="2.40.10.10">
    <property type="entry name" value="Trypsin-like serine proteases"/>
    <property type="match status" value="1"/>
</dbReference>
<dbReference type="SUPFAM" id="SSF50494">
    <property type="entry name" value="Trypsin-like serine proteases"/>
    <property type="match status" value="1"/>
</dbReference>
<reference evidence="2" key="1">
    <citation type="submission" date="2015-01" db="EMBL/GenBank/DDBJ databases">
        <title>Transcriptome Assembly of Fopius arisanus.</title>
        <authorList>
            <person name="Geib S."/>
        </authorList>
    </citation>
    <scope>NUCLEOTIDE SEQUENCE</scope>
</reference>
<feature type="non-terminal residue" evidence="2">
    <location>
        <position position="1"/>
    </location>
</feature>
<dbReference type="Pfam" id="PF00089">
    <property type="entry name" value="Trypsin"/>
    <property type="match status" value="1"/>
</dbReference>
<dbReference type="PANTHER" id="PTHR24260">
    <property type="match status" value="1"/>
</dbReference>
<accession>A0A0C9R4G8</accession>
<dbReference type="InterPro" id="IPR051333">
    <property type="entry name" value="CLIP_Serine_Protease"/>
</dbReference>
<evidence type="ECO:0000259" key="1">
    <source>
        <dbReference type="PROSITE" id="PS50240"/>
    </source>
</evidence>
<protein>
    <submittedName>
        <fullName evidence="2">Klk1 protein</fullName>
    </submittedName>
</protein>
<evidence type="ECO:0000313" key="2">
    <source>
        <dbReference type="EMBL" id="JAG72547.1"/>
    </source>
</evidence>
<name>A0A0C9R4G8_9HYME</name>
<dbReference type="GO" id="GO:0004252">
    <property type="term" value="F:serine-type endopeptidase activity"/>
    <property type="evidence" value="ECO:0007669"/>
    <property type="project" value="InterPro"/>
</dbReference>
<dbReference type="InterPro" id="IPR043504">
    <property type="entry name" value="Peptidase_S1_PA_chymotrypsin"/>
</dbReference>
<dbReference type="PROSITE" id="PS50240">
    <property type="entry name" value="TRYPSIN_DOM"/>
    <property type="match status" value="1"/>
</dbReference>
<dbReference type="EMBL" id="GBYB01002780">
    <property type="protein sequence ID" value="JAG72547.1"/>
    <property type="molecule type" value="Transcribed_RNA"/>
</dbReference>
<feature type="domain" description="Peptidase S1" evidence="1">
    <location>
        <begin position="8"/>
        <end position="233"/>
    </location>
</feature>
<dbReference type="InterPro" id="IPR001254">
    <property type="entry name" value="Trypsin_dom"/>
</dbReference>
<proteinExistence type="predicted"/>
<gene>
    <name evidence="2" type="primary">Klk1</name>
    <name evidence="2" type="ORF">g.56384</name>
</gene>
<dbReference type="AlphaFoldDB" id="A0A0C9R4G8"/>
<organism evidence="2">
    <name type="scientific">Fopius arisanus</name>
    <dbReference type="NCBI Taxonomy" id="64838"/>
    <lineage>
        <taxon>Eukaryota</taxon>
        <taxon>Metazoa</taxon>
        <taxon>Ecdysozoa</taxon>
        <taxon>Arthropoda</taxon>
        <taxon>Hexapoda</taxon>
        <taxon>Insecta</taxon>
        <taxon>Pterygota</taxon>
        <taxon>Neoptera</taxon>
        <taxon>Endopterygota</taxon>
        <taxon>Hymenoptera</taxon>
        <taxon>Apocrita</taxon>
        <taxon>Ichneumonoidea</taxon>
        <taxon>Braconidae</taxon>
        <taxon>Opiinae</taxon>
        <taxon>Fopius</taxon>
    </lineage>
</organism>
<dbReference type="PANTHER" id="PTHR24260:SF136">
    <property type="entry name" value="GH08193P-RELATED"/>
    <property type="match status" value="1"/>
</dbReference>